<sequence length="326" mass="34658">MDATRNRKAIIVGLFFVVGIAIILAAIFQLGGKGKIFASTFQVHAYFPNANGLQAGNNIWYEGIAVGTVRSVSFQDNFTVHVVLNIEEKARRYIHRDARVKIGADGLIGNRIVLINGGSAAVPVIAPGDVLHAEKLLTPDDLLASLQTNSVNLTAVTADLKTVSREIAGGRGTVGRLLKEEGLYQSLLAIAAALQQSAHHTRQLTANLEAYSSRLAAKGSFANELVTDTIIFSRLRATASQLQGVATKADAIGTNLLAISASLNDSAGTAGLLLHDTAAAANVRTTLLHLQAASQKLDENMQALQHNFLLRGYFRKKAKADGRSGQ</sequence>
<dbReference type="InterPro" id="IPR052336">
    <property type="entry name" value="MlaD_Phospholipid_Transporter"/>
</dbReference>
<comment type="caution">
    <text evidence="3">The sequence shown here is derived from an EMBL/GenBank/DDBJ whole genome shotgun (WGS) entry which is preliminary data.</text>
</comment>
<dbReference type="Pfam" id="PF02470">
    <property type="entry name" value="MlaD"/>
    <property type="match status" value="1"/>
</dbReference>
<dbReference type="Proteomes" id="UP000295164">
    <property type="component" value="Unassembled WGS sequence"/>
</dbReference>
<dbReference type="InterPro" id="IPR003399">
    <property type="entry name" value="Mce/MlaD"/>
</dbReference>
<evidence type="ECO:0000259" key="2">
    <source>
        <dbReference type="Pfam" id="PF02470"/>
    </source>
</evidence>
<evidence type="ECO:0000256" key="1">
    <source>
        <dbReference type="SAM" id="Phobius"/>
    </source>
</evidence>
<feature type="domain" description="Mce/MlaD" evidence="2">
    <location>
        <begin position="42"/>
        <end position="116"/>
    </location>
</feature>
<evidence type="ECO:0000313" key="4">
    <source>
        <dbReference type="Proteomes" id="UP000295164"/>
    </source>
</evidence>
<accession>A0A4R4E0U7</accession>
<organism evidence="3 4">
    <name type="scientific">Flaviaesturariibacter aridisoli</name>
    <dbReference type="NCBI Taxonomy" id="2545761"/>
    <lineage>
        <taxon>Bacteria</taxon>
        <taxon>Pseudomonadati</taxon>
        <taxon>Bacteroidota</taxon>
        <taxon>Chitinophagia</taxon>
        <taxon>Chitinophagales</taxon>
        <taxon>Chitinophagaceae</taxon>
        <taxon>Flaviaestuariibacter</taxon>
    </lineage>
</organism>
<dbReference type="RefSeq" id="WP_131853175.1">
    <property type="nucleotide sequence ID" value="NZ_SKFH01000031.1"/>
</dbReference>
<keyword evidence="1" id="KW-0812">Transmembrane</keyword>
<dbReference type="AlphaFoldDB" id="A0A4R4E0U7"/>
<gene>
    <name evidence="3" type="ORF">E0486_14865</name>
</gene>
<keyword evidence="4" id="KW-1185">Reference proteome</keyword>
<dbReference type="PANTHER" id="PTHR33371">
    <property type="entry name" value="INTERMEMBRANE PHOSPHOLIPID TRANSPORT SYSTEM BINDING PROTEIN MLAD-RELATED"/>
    <property type="match status" value="1"/>
</dbReference>
<keyword evidence="1" id="KW-0472">Membrane</keyword>
<dbReference type="EMBL" id="SKFH01000031">
    <property type="protein sequence ID" value="TCZ67907.1"/>
    <property type="molecule type" value="Genomic_DNA"/>
</dbReference>
<reference evidence="3 4" key="1">
    <citation type="submission" date="2019-03" db="EMBL/GenBank/DDBJ databases">
        <authorList>
            <person name="Kim M.K.M."/>
        </authorList>
    </citation>
    <scope>NUCLEOTIDE SEQUENCE [LARGE SCALE GENOMIC DNA]</scope>
    <source>
        <strain evidence="3 4">17J68-15</strain>
    </source>
</reference>
<dbReference type="OrthoDB" id="9771725at2"/>
<proteinExistence type="predicted"/>
<evidence type="ECO:0000313" key="3">
    <source>
        <dbReference type="EMBL" id="TCZ67907.1"/>
    </source>
</evidence>
<protein>
    <submittedName>
        <fullName evidence="3">MCE family protein</fullName>
    </submittedName>
</protein>
<feature type="transmembrane region" description="Helical" evidence="1">
    <location>
        <begin position="9"/>
        <end position="31"/>
    </location>
</feature>
<dbReference type="PANTHER" id="PTHR33371:SF4">
    <property type="entry name" value="INTERMEMBRANE PHOSPHOLIPID TRANSPORT SYSTEM BINDING PROTEIN MLAD"/>
    <property type="match status" value="1"/>
</dbReference>
<name>A0A4R4E0U7_9BACT</name>
<keyword evidence="1" id="KW-1133">Transmembrane helix</keyword>